<dbReference type="Proteomes" id="UP000000768">
    <property type="component" value="Chromosome 4"/>
</dbReference>
<keyword evidence="3" id="KW-1185">Reference proteome</keyword>
<evidence type="ECO:0000313" key="3">
    <source>
        <dbReference type="Proteomes" id="UP000000768"/>
    </source>
</evidence>
<name>A0A1Z5RPM8_SORBI</name>
<dbReference type="InParanoid" id="A0A1Z5RPM8"/>
<organism evidence="2 3">
    <name type="scientific">Sorghum bicolor</name>
    <name type="common">Sorghum</name>
    <name type="synonym">Sorghum vulgare</name>
    <dbReference type="NCBI Taxonomy" id="4558"/>
    <lineage>
        <taxon>Eukaryota</taxon>
        <taxon>Viridiplantae</taxon>
        <taxon>Streptophyta</taxon>
        <taxon>Embryophyta</taxon>
        <taxon>Tracheophyta</taxon>
        <taxon>Spermatophyta</taxon>
        <taxon>Magnoliopsida</taxon>
        <taxon>Liliopsida</taxon>
        <taxon>Poales</taxon>
        <taxon>Poaceae</taxon>
        <taxon>PACMAD clade</taxon>
        <taxon>Panicoideae</taxon>
        <taxon>Andropogonodae</taxon>
        <taxon>Andropogoneae</taxon>
        <taxon>Sorghinae</taxon>
        <taxon>Sorghum</taxon>
    </lineage>
</organism>
<evidence type="ECO:0000256" key="1">
    <source>
        <dbReference type="SAM" id="MobiDB-lite"/>
    </source>
</evidence>
<gene>
    <name evidence="2" type="ORF">SORBI_3004G295050</name>
</gene>
<proteinExistence type="predicted"/>
<evidence type="ECO:0000313" key="2">
    <source>
        <dbReference type="EMBL" id="OQU85712.1"/>
    </source>
</evidence>
<dbReference type="EMBL" id="CM000763">
    <property type="protein sequence ID" value="OQU85712.1"/>
    <property type="molecule type" value="Genomic_DNA"/>
</dbReference>
<dbReference type="AlphaFoldDB" id="A0A1Z5RPM8"/>
<dbReference type="Gramene" id="OQU85712">
    <property type="protein sequence ID" value="OQU85712"/>
    <property type="gene ID" value="SORBI_3004G295050"/>
</dbReference>
<sequence>MQPQLLPHTATIQRRGLVPSAILGIRSACPPKSRPSPESCGGGSAAGRSPPWLGEEFSGMHDEFGWPYRSTIMQINALAHGILGRLASGK</sequence>
<protein>
    <submittedName>
        <fullName evidence="2">Uncharacterized protein</fullName>
    </submittedName>
</protein>
<accession>A0A1Z5RPM8</accession>
<feature type="region of interest" description="Disordered" evidence="1">
    <location>
        <begin position="28"/>
        <end position="54"/>
    </location>
</feature>
<reference evidence="3" key="2">
    <citation type="journal article" date="2018" name="Plant J.">
        <title>The Sorghum bicolor reference genome: improved assembly, gene annotations, a transcriptome atlas, and signatures of genome organization.</title>
        <authorList>
            <person name="McCormick R.F."/>
            <person name="Truong S.K."/>
            <person name="Sreedasyam A."/>
            <person name="Jenkins J."/>
            <person name="Shu S."/>
            <person name="Sims D."/>
            <person name="Kennedy M."/>
            <person name="Amirebrahimi M."/>
            <person name="Weers B.D."/>
            <person name="McKinley B."/>
            <person name="Mattison A."/>
            <person name="Morishige D.T."/>
            <person name="Grimwood J."/>
            <person name="Schmutz J."/>
            <person name="Mullet J.E."/>
        </authorList>
    </citation>
    <scope>NUCLEOTIDE SEQUENCE [LARGE SCALE GENOMIC DNA]</scope>
    <source>
        <strain evidence="3">cv. BTx623</strain>
    </source>
</reference>
<reference evidence="2 3" key="1">
    <citation type="journal article" date="2009" name="Nature">
        <title>The Sorghum bicolor genome and the diversification of grasses.</title>
        <authorList>
            <person name="Paterson A.H."/>
            <person name="Bowers J.E."/>
            <person name="Bruggmann R."/>
            <person name="Dubchak I."/>
            <person name="Grimwood J."/>
            <person name="Gundlach H."/>
            <person name="Haberer G."/>
            <person name="Hellsten U."/>
            <person name="Mitros T."/>
            <person name="Poliakov A."/>
            <person name="Schmutz J."/>
            <person name="Spannagl M."/>
            <person name="Tang H."/>
            <person name="Wang X."/>
            <person name="Wicker T."/>
            <person name="Bharti A.K."/>
            <person name="Chapman J."/>
            <person name="Feltus F.A."/>
            <person name="Gowik U."/>
            <person name="Grigoriev I.V."/>
            <person name="Lyons E."/>
            <person name="Maher C.A."/>
            <person name="Martis M."/>
            <person name="Narechania A."/>
            <person name="Otillar R.P."/>
            <person name="Penning B.W."/>
            <person name="Salamov A.A."/>
            <person name="Wang Y."/>
            <person name="Zhang L."/>
            <person name="Carpita N.C."/>
            <person name="Freeling M."/>
            <person name="Gingle A.R."/>
            <person name="Hash C.T."/>
            <person name="Keller B."/>
            <person name="Klein P."/>
            <person name="Kresovich S."/>
            <person name="McCann M.C."/>
            <person name="Ming R."/>
            <person name="Peterson D.G."/>
            <person name="Mehboob-ur-Rahman"/>
            <person name="Ware D."/>
            <person name="Westhoff P."/>
            <person name="Mayer K.F."/>
            <person name="Messing J."/>
            <person name="Rokhsar D.S."/>
        </authorList>
    </citation>
    <scope>NUCLEOTIDE SEQUENCE [LARGE SCALE GENOMIC DNA]</scope>
    <source>
        <strain evidence="3">cv. BTx623</strain>
    </source>
</reference>